<keyword evidence="4" id="KW-1185">Reference proteome</keyword>
<dbReference type="Proteomes" id="UP000002313">
    <property type="component" value="Chromosome X"/>
</dbReference>
<feature type="chain" id="PRO_5003140100" evidence="2">
    <location>
        <begin position="19"/>
        <end position="388"/>
    </location>
</feature>
<feature type="compositionally biased region" description="Acidic residues" evidence="1">
    <location>
        <begin position="373"/>
        <end position="388"/>
    </location>
</feature>
<evidence type="ECO:0000313" key="4">
    <source>
        <dbReference type="Proteomes" id="UP000002313"/>
    </source>
</evidence>
<reference evidence="3 4" key="1">
    <citation type="journal article" date="2010" name="Nat. Commun.">
        <title>The complete sequence of the smallest known nuclear genome from the microsporidian Encephalitozoon intestinalis.</title>
        <authorList>
            <person name="Corradi N."/>
            <person name="Pombert J.-F."/>
            <person name="Farinelli L."/>
            <person name="Didier E.S."/>
            <person name="Keeling P.J."/>
        </authorList>
    </citation>
    <scope>NUCLEOTIDE SEQUENCE [LARGE SCALE GENOMIC DNA]</scope>
    <source>
        <strain evidence="3 4">ATCC 50506</strain>
    </source>
</reference>
<accession>E0S9V3</accession>
<evidence type="ECO:0000313" key="3">
    <source>
        <dbReference type="EMBL" id="ADM12488.1"/>
    </source>
</evidence>
<protein>
    <submittedName>
        <fullName evidence="3">Spore wall protein 1</fullName>
    </submittedName>
</protein>
<evidence type="ECO:0000256" key="1">
    <source>
        <dbReference type="SAM" id="MobiDB-lite"/>
    </source>
</evidence>
<dbReference type="OrthoDB" id="2195471at2759"/>
<proteinExistence type="predicted"/>
<name>E0S9V3_ENCIT</name>
<dbReference type="GeneID" id="9699554"/>
<dbReference type="HOGENOM" id="CLU_036413_0_0_1"/>
<sequence length="388" mass="41503">MIKLSLLLSLASFTAVLANQRPRCQRCPVSSSKYFQQNNLLGSRFQNEVQRLCARRVREESSSESSSSSSSEDCSRRRRRPHREWEDSCSSSYSSCSSTDSCSSSAPCPPPVAQRCDIELKTPIILMGERIYEFLKNYEDQYKKAVLLFLTNILSQISGFNPVFPGGDYDALIEQLKTLGVTVPANTAAELAAIDAAESSALTRAIQANAQKVISDLLTRVSAMCYLDIMSLVNSGLLASQVSSVFNNIQPIITIAGNDLFAKQMAVFQKIPGTLPSAAITAITNALQGNRTNFVTFFTTQTSNLQTSVQNSLTTLISELEKLATDTETAFTAFANAEISALISRIFPTSTTSSGSGDSTGSGSTGDAGDAGDTGEDGGDDEGTEGTG</sequence>
<dbReference type="AlphaFoldDB" id="E0S9V3"/>
<feature type="region of interest" description="Disordered" evidence="1">
    <location>
        <begin position="350"/>
        <end position="388"/>
    </location>
</feature>
<keyword evidence="2" id="KW-0732">Signal</keyword>
<feature type="signal peptide" evidence="2">
    <location>
        <begin position="1"/>
        <end position="18"/>
    </location>
</feature>
<organism evidence="3 4">
    <name type="scientific">Encephalitozoon intestinalis (strain ATCC 50506)</name>
    <name type="common">Microsporidian parasite</name>
    <name type="synonym">Septata intestinalis</name>
    <dbReference type="NCBI Taxonomy" id="876142"/>
    <lineage>
        <taxon>Eukaryota</taxon>
        <taxon>Fungi</taxon>
        <taxon>Fungi incertae sedis</taxon>
        <taxon>Microsporidia</taxon>
        <taxon>Unikaryonidae</taxon>
        <taxon>Encephalitozoon</taxon>
    </lineage>
</organism>
<dbReference type="RefSeq" id="XP_003073848.1">
    <property type="nucleotide sequence ID" value="XM_003073802.1"/>
</dbReference>
<dbReference type="KEGG" id="ein:Eint_101630"/>
<reference evidence="3 4" key="2">
    <citation type="journal article" date="2012" name="Proc. Natl. Acad. Sci. U.S.A.">
        <title>Gain and loss of multiple functionally related, horizontally transferred genes in the reduced genomes of two microsporidian parasites.</title>
        <authorList>
            <person name="Pombert J.-F."/>
            <person name="Selman M."/>
            <person name="Burki F."/>
            <person name="Bardell F.T."/>
            <person name="Farinelli L."/>
            <person name="Solter L.F."/>
            <person name="Whitman D.W."/>
            <person name="Weiss L.M."/>
            <person name="Corradi N."/>
            <person name="Keeling P.J."/>
        </authorList>
    </citation>
    <scope>NUCLEOTIDE SEQUENCE [LARGE SCALE GENOMIC DNA]</scope>
    <source>
        <strain evidence="3 4">ATCC 50506</strain>
    </source>
</reference>
<evidence type="ECO:0000256" key="2">
    <source>
        <dbReference type="SAM" id="SignalP"/>
    </source>
</evidence>
<dbReference type="EMBL" id="CP001951">
    <property type="protein sequence ID" value="ADM12488.1"/>
    <property type="molecule type" value="Genomic_DNA"/>
</dbReference>
<dbReference type="VEuPathDB" id="MicrosporidiaDB:Eint_101630"/>
<gene>
    <name evidence="3" type="ORF">Eint_101630</name>
</gene>